<feature type="region of interest" description="Disordered" evidence="1">
    <location>
        <begin position="1"/>
        <end position="103"/>
    </location>
</feature>
<feature type="region of interest" description="Disordered" evidence="1">
    <location>
        <begin position="120"/>
        <end position="142"/>
    </location>
</feature>
<keyword evidence="2" id="KW-0648">Protein biosynthesis</keyword>
<protein>
    <submittedName>
        <fullName evidence="2">Eukaryotic translation initiation factor 4B3 like</fullName>
    </submittedName>
</protein>
<feature type="region of interest" description="Disordered" evidence="1">
    <location>
        <begin position="469"/>
        <end position="583"/>
    </location>
</feature>
<feature type="compositionally biased region" description="Basic and acidic residues" evidence="1">
    <location>
        <begin position="512"/>
        <end position="570"/>
    </location>
</feature>
<sequence>MAKKKGTMTLKDFHGGSIPSDLPLPSAPGVVTRPLERPGFDRQGSWGNSMGRSDHRLRPGSAGVVRNFDDKTPFLSPSTHIGRNFDEDERKPLDGGSGPRRMVSDESICALPIRTEVKPDYSSNGTLPSQRGLSPVSSASSYAGRVTETTHVGVNSQPFGSNTYSVRFAEAANVGMGSSNLGGNSVQAASGTYLNAWAMRKETVSTTEPMSVMWSGPNAASKLAHASALEKVSSGRWQSKQPIHHPTDFEDLEVIRHAAIEIEFRSKDDSFYNKGSYNHVDMAGGVAYQETMLASHAQRSLTVVGGNELPSYEQVRSPLFPETKESNPQNYVGGVQPARNDEKFGGLKLQSAVPSEQSERPKLELHPRPKPLESLEPHVNYKKGYQHPGNSNHLGNNSESYGNADHAKSGLSGTHSGNTAVERPKLHLRPRTQPIEQLEGNIERERNSLFGGARPRELVLKERGIDDVAVNNHDMAPSPNRVKQDVPRTETVPTHSTPTRYNKKTENTPLDNRVRKNYDRSENRAEVEKPDVQRSNWRSENRRTNSETEHHQHQPRERLPSPETWRKPAEQTKPASADAPEQRYVKAASAVELAQAFSRSVSDPKATNRLPGQRGVPIRGGQMPFSRLMDPTSRSQINGY</sequence>
<dbReference type="OMA" id="ETWRKPI"/>
<dbReference type="EMBL" id="NKQK01000018">
    <property type="protein sequence ID" value="PSS04731.1"/>
    <property type="molecule type" value="Genomic_DNA"/>
</dbReference>
<feature type="compositionally biased region" description="Polar residues" evidence="1">
    <location>
        <begin position="491"/>
        <end position="500"/>
    </location>
</feature>
<dbReference type="Gramene" id="PSS04731">
    <property type="protein sequence ID" value="PSS04731"/>
    <property type="gene ID" value="CEY00_Acc20589"/>
</dbReference>
<dbReference type="PANTHER" id="PTHR32091:SF4">
    <property type="entry name" value="OS07G0546100 PROTEIN"/>
    <property type="match status" value="1"/>
</dbReference>
<dbReference type="PANTHER" id="PTHR32091">
    <property type="entry name" value="EUKARYOTIC TRANSLATION INITIATION FACTOR 4B"/>
    <property type="match status" value="1"/>
</dbReference>
<dbReference type="GO" id="GO:0003743">
    <property type="term" value="F:translation initiation factor activity"/>
    <property type="evidence" value="ECO:0007669"/>
    <property type="project" value="UniProtKB-KW"/>
</dbReference>
<feature type="compositionally biased region" description="Basic and acidic residues" evidence="1">
    <location>
        <begin position="83"/>
        <end position="93"/>
    </location>
</feature>
<evidence type="ECO:0000313" key="2">
    <source>
        <dbReference type="EMBL" id="PSS04731.1"/>
    </source>
</evidence>
<feature type="compositionally biased region" description="Polar residues" evidence="1">
    <location>
        <begin position="388"/>
        <end position="401"/>
    </location>
</feature>
<dbReference type="InterPro" id="IPR010433">
    <property type="entry name" value="EIF-4B_pln"/>
</dbReference>
<comment type="caution">
    <text evidence="2">The sequence shown here is derived from an EMBL/GenBank/DDBJ whole genome shotgun (WGS) entry which is preliminary data.</text>
</comment>
<keyword evidence="2" id="KW-0396">Initiation factor</keyword>
<feature type="compositionally biased region" description="Polar residues" evidence="1">
    <location>
        <begin position="121"/>
        <end position="142"/>
    </location>
</feature>
<dbReference type="Proteomes" id="UP000241394">
    <property type="component" value="Chromosome LG18"/>
</dbReference>
<feature type="region of interest" description="Disordered" evidence="1">
    <location>
        <begin position="320"/>
        <end position="423"/>
    </location>
</feature>
<evidence type="ECO:0000256" key="1">
    <source>
        <dbReference type="SAM" id="MobiDB-lite"/>
    </source>
</evidence>
<evidence type="ECO:0000313" key="3">
    <source>
        <dbReference type="Proteomes" id="UP000241394"/>
    </source>
</evidence>
<dbReference type="GO" id="GO:0003729">
    <property type="term" value="F:mRNA binding"/>
    <property type="evidence" value="ECO:0007669"/>
    <property type="project" value="TreeGrafter"/>
</dbReference>
<reference evidence="3" key="2">
    <citation type="journal article" date="2018" name="BMC Genomics">
        <title>A manually annotated Actinidia chinensis var. chinensis (kiwifruit) genome highlights the challenges associated with draft genomes and gene prediction in plants.</title>
        <authorList>
            <person name="Pilkington S.M."/>
            <person name="Crowhurst R."/>
            <person name="Hilario E."/>
            <person name="Nardozza S."/>
            <person name="Fraser L."/>
            <person name="Peng Y."/>
            <person name="Gunaseelan K."/>
            <person name="Simpson R."/>
            <person name="Tahir J."/>
            <person name="Deroles S.C."/>
            <person name="Templeton K."/>
            <person name="Luo Z."/>
            <person name="Davy M."/>
            <person name="Cheng C."/>
            <person name="McNeilage M."/>
            <person name="Scaglione D."/>
            <person name="Liu Y."/>
            <person name="Zhang Q."/>
            <person name="Datson P."/>
            <person name="De Silva N."/>
            <person name="Gardiner S.E."/>
            <person name="Bassett H."/>
            <person name="Chagne D."/>
            <person name="McCallum J."/>
            <person name="Dzierzon H."/>
            <person name="Deng C."/>
            <person name="Wang Y.Y."/>
            <person name="Barron L."/>
            <person name="Manako K."/>
            <person name="Bowen J."/>
            <person name="Foster T.M."/>
            <person name="Erridge Z.A."/>
            <person name="Tiffin H."/>
            <person name="Waite C.N."/>
            <person name="Davies K.M."/>
            <person name="Grierson E.P."/>
            <person name="Laing W.A."/>
            <person name="Kirk R."/>
            <person name="Chen X."/>
            <person name="Wood M."/>
            <person name="Montefiori M."/>
            <person name="Brummell D.A."/>
            <person name="Schwinn K.E."/>
            <person name="Catanach A."/>
            <person name="Fullerton C."/>
            <person name="Li D."/>
            <person name="Meiyalaghan S."/>
            <person name="Nieuwenhuizen N."/>
            <person name="Read N."/>
            <person name="Prakash R."/>
            <person name="Hunter D."/>
            <person name="Zhang H."/>
            <person name="McKenzie M."/>
            <person name="Knabel M."/>
            <person name="Harris A."/>
            <person name="Allan A.C."/>
            <person name="Gleave A."/>
            <person name="Chen A."/>
            <person name="Janssen B.J."/>
            <person name="Plunkett B."/>
            <person name="Ampomah-Dwamena C."/>
            <person name="Voogd C."/>
            <person name="Leif D."/>
            <person name="Lafferty D."/>
            <person name="Souleyre E.J.F."/>
            <person name="Varkonyi-Gasic E."/>
            <person name="Gambi F."/>
            <person name="Hanley J."/>
            <person name="Yao J.L."/>
            <person name="Cheung J."/>
            <person name="David K.M."/>
            <person name="Warren B."/>
            <person name="Marsh K."/>
            <person name="Snowden K.C."/>
            <person name="Lin-Wang K."/>
            <person name="Brian L."/>
            <person name="Martinez-Sanchez M."/>
            <person name="Wang M."/>
            <person name="Ileperuma N."/>
            <person name="Macnee N."/>
            <person name="Campin R."/>
            <person name="McAtee P."/>
            <person name="Drummond R.S.M."/>
            <person name="Espley R.V."/>
            <person name="Ireland H.S."/>
            <person name="Wu R."/>
            <person name="Atkinson R.G."/>
            <person name="Karunairetnam S."/>
            <person name="Bulley S."/>
            <person name="Chunkath S."/>
            <person name="Hanley Z."/>
            <person name="Storey R."/>
            <person name="Thrimawithana A.H."/>
            <person name="Thomson S."/>
            <person name="David C."/>
            <person name="Testolin R."/>
            <person name="Huang H."/>
            <person name="Hellens R.P."/>
            <person name="Schaffer R.J."/>
        </authorList>
    </citation>
    <scope>NUCLEOTIDE SEQUENCE [LARGE SCALE GENOMIC DNA]</scope>
    <source>
        <strain evidence="3">cv. Red5</strain>
    </source>
</reference>
<dbReference type="FunCoup" id="A0A2R6QA06">
    <property type="interactions" value="3707"/>
</dbReference>
<organism evidence="2 3">
    <name type="scientific">Actinidia chinensis var. chinensis</name>
    <name type="common">Chinese soft-hair kiwi</name>
    <dbReference type="NCBI Taxonomy" id="1590841"/>
    <lineage>
        <taxon>Eukaryota</taxon>
        <taxon>Viridiplantae</taxon>
        <taxon>Streptophyta</taxon>
        <taxon>Embryophyta</taxon>
        <taxon>Tracheophyta</taxon>
        <taxon>Spermatophyta</taxon>
        <taxon>Magnoliopsida</taxon>
        <taxon>eudicotyledons</taxon>
        <taxon>Gunneridae</taxon>
        <taxon>Pentapetalae</taxon>
        <taxon>asterids</taxon>
        <taxon>Ericales</taxon>
        <taxon>Actinidiaceae</taxon>
        <taxon>Actinidia</taxon>
    </lineage>
</organism>
<proteinExistence type="predicted"/>
<name>A0A2R6QA06_ACTCC</name>
<feature type="region of interest" description="Disordered" evidence="1">
    <location>
        <begin position="598"/>
        <end position="640"/>
    </location>
</feature>
<feature type="compositionally biased region" description="Basic and acidic residues" evidence="1">
    <location>
        <begin position="357"/>
        <end position="376"/>
    </location>
</feature>
<accession>A0A2R6QA06</accession>
<dbReference type="OrthoDB" id="48651at2759"/>
<dbReference type="InParanoid" id="A0A2R6QA06"/>
<reference evidence="2 3" key="1">
    <citation type="submission" date="2017-07" db="EMBL/GenBank/DDBJ databases">
        <title>An improved, manually edited Actinidia chinensis var. chinensis (kiwifruit) genome highlights the challenges associated with draft genomes and gene prediction in plants.</title>
        <authorList>
            <person name="Pilkington S."/>
            <person name="Crowhurst R."/>
            <person name="Hilario E."/>
            <person name="Nardozza S."/>
            <person name="Fraser L."/>
            <person name="Peng Y."/>
            <person name="Gunaseelan K."/>
            <person name="Simpson R."/>
            <person name="Tahir J."/>
            <person name="Deroles S."/>
            <person name="Templeton K."/>
            <person name="Luo Z."/>
            <person name="Davy M."/>
            <person name="Cheng C."/>
            <person name="Mcneilage M."/>
            <person name="Scaglione D."/>
            <person name="Liu Y."/>
            <person name="Zhang Q."/>
            <person name="Datson P."/>
            <person name="De Silva N."/>
            <person name="Gardiner S."/>
            <person name="Bassett H."/>
            <person name="Chagne D."/>
            <person name="Mccallum J."/>
            <person name="Dzierzon H."/>
            <person name="Deng C."/>
            <person name="Wang Y.-Y."/>
            <person name="Barron N."/>
            <person name="Manako K."/>
            <person name="Bowen J."/>
            <person name="Foster T."/>
            <person name="Erridge Z."/>
            <person name="Tiffin H."/>
            <person name="Waite C."/>
            <person name="Davies K."/>
            <person name="Grierson E."/>
            <person name="Laing W."/>
            <person name="Kirk R."/>
            <person name="Chen X."/>
            <person name="Wood M."/>
            <person name="Montefiori M."/>
            <person name="Brummell D."/>
            <person name="Schwinn K."/>
            <person name="Catanach A."/>
            <person name="Fullerton C."/>
            <person name="Li D."/>
            <person name="Meiyalaghan S."/>
            <person name="Nieuwenhuizen N."/>
            <person name="Read N."/>
            <person name="Prakash R."/>
            <person name="Hunter D."/>
            <person name="Zhang H."/>
            <person name="Mckenzie M."/>
            <person name="Knabel M."/>
            <person name="Harris A."/>
            <person name="Allan A."/>
            <person name="Chen A."/>
            <person name="Janssen B."/>
            <person name="Plunkett B."/>
            <person name="Dwamena C."/>
            <person name="Voogd C."/>
            <person name="Leif D."/>
            <person name="Lafferty D."/>
            <person name="Souleyre E."/>
            <person name="Varkonyi-Gasic E."/>
            <person name="Gambi F."/>
            <person name="Hanley J."/>
            <person name="Yao J.-L."/>
            <person name="Cheung J."/>
            <person name="David K."/>
            <person name="Warren B."/>
            <person name="Marsh K."/>
            <person name="Snowden K."/>
            <person name="Lin-Wang K."/>
            <person name="Brian L."/>
            <person name="Martinez-Sanchez M."/>
            <person name="Wang M."/>
            <person name="Ileperuma N."/>
            <person name="Macnee N."/>
            <person name="Campin R."/>
            <person name="Mcatee P."/>
            <person name="Drummond R."/>
            <person name="Espley R."/>
            <person name="Ireland H."/>
            <person name="Wu R."/>
            <person name="Atkinson R."/>
            <person name="Karunairetnam S."/>
            <person name="Bulley S."/>
            <person name="Chunkath S."/>
            <person name="Hanley Z."/>
            <person name="Storey R."/>
            <person name="Thrimawithana A."/>
            <person name="Thomson S."/>
            <person name="David C."/>
            <person name="Testolin R."/>
        </authorList>
    </citation>
    <scope>NUCLEOTIDE SEQUENCE [LARGE SCALE GENOMIC DNA]</scope>
    <source>
        <strain evidence="3">cv. Red5</strain>
        <tissue evidence="2">Young leaf</tissue>
    </source>
</reference>
<dbReference type="STRING" id="1590841.A0A2R6QA06"/>
<gene>
    <name evidence="2" type="ORF">CEY00_Acc20589</name>
</gene>
<dbReference type="AlphaFoldDB" id="A0A2R6QA06"/>
<keyword evidence="3" id="KW-1185">Reference proteome</keyword>